<dbReference type="Proteomes" id="UP000188637">
    <property type="component" value="Unassembled WGS sequence"/>
</dbReference>
<comment type="caution">
    <text evidence="1">The sequence shown here is derived from an EMBL/GenBank/DDBJ whole genome shotgun (WGS) entry which is preliminary data.</text>
</comment>
<evidence type="ECO:0000313" key="1">
    <source>
        <dbReference type="EMBL" id="ONI42903.1"/>
    </source>
</evidence>
<proteinExistence type="predicted"/>
<protein>
    <submittedName>
        <fullName evidence="1">Peptide ABC transporter permease</fullName>
    </submittedName>
</protein>
<reference evidence="1" key="1">
    <citation type="submission" date="2016-08" db="EMBL/GenBank/DDBJ databases">
        <authorList>
            <person name="Ngugi D.K."/>
            <person name="Miyake S."/>
            <person name="Stingl U."/>
        </authorList>
    </citation>
    <scope>NUCLEOTIDE SEQUENCE</scope>
    <source>
        <strain evidence="1">SCG-D08WGA-EpuloA1</strain>
    </source>
</reference>
<sequence>MNRRQRIIISLSLCTIILLILAIAGIYITEDHYAVNFTNKNSPPSFEHIFGTDFMGRDMFYRTLEGLSISMWIGILATAVSSIMAAIIGFFAGMMGKKVDAFITWIIDLLMSIPHLLLLILICIVAGRGTKGITIAIMLTHWTILARVIRAEVMVIKTSEYVRTSKRMGKSPLFITVKHILPHIMPQFIIGSILLFPHAIMHEASITFLGFGIPKEIPAIGAILSESMNYLTSGMWWLSVLPGLTLLVVVILFEVIGDNLQRLIDPTSVQE</sequence>
<organism evidence="1 2">
    <name type="scientific">Candidatus Epulonipiscium fishelsonii</name>
    <dbReference type="NCBI Taxonomy" id="77094"/>
    <lineage>
        <taxon>Bacteria</taxon>
        <taxon>Bacillati</taxon>
        <taxon>Bacillota</taxon>
        <taxon>Clostridia</taxon>
        <taxon>Lachnospirales</taxon>
        <taxon>Lachnospiraceae</taxon>
        <taxon>Candidatus Epulonipiscium</taxon>
    </lineage>
</organism>
<gene>
    <name evidence="1" type="ORF">AN640_06995</name>
</gene>
<keyword evidence="2" id="KW-1185">Reference proteome</keyword>
<evidence type="ECO:0000313" key="2">
    <source>
        <dbReference type="Proteomes" id="UP000188637"/>
    </source>
</evidence>
<name>A0ACC8XH28_9FIRM</name>
<accession>A0ACC8XH28</accession>
<dbReference type="EMBL" id="LJHD01000173">
    <property type="protein sequence ID" value="ONI42903.1"/>
    <property type="molecule type" value="Genomic_DNA"/>
</dbReference>